<reference evidence="1 2" key="1">
    <citation type="submission" date="2016-10" db="EMBL/GenBank/DDBJ databases">
        <authorList>
            <person name="de Groot N.N."/>
        </authorList>
    </citation>
    <scope>NUCLEOTIDE SEQUENCE [LARGE SCALE GENOMIC DNA]</scope>
    <source>
        <strain evidence="1 2">DSM 6059</strain>
    </source>
</reference>
<proteinExistence type="predicted"/>
<keyword evidence="2" id="KW-1185">Reference proteome</keyword>
<evidence type="ECO:0008006" key="3">
    <source>
        <dbReference type="Google" id="ProtNLM"/>
    </source>
</evidence>
<dbReference type="EMBL" id="FOLO01000001">
    <property type="protein sequence ID" value="SFB83079.1"/>
    <property type="molecule type" value="Genomic_DNA"/>
</dbReference>
<dbReference type="Proteomes" id="UP000198862">
    <property type="component" value="Unassembled WGS sequence"/>
</dbReference>
<dbReference type="STRING" id="1123010.SAMN02745724_00261"/>
<protein>
    <recommendedName>
        <fullName evidence="3">Solute-binding protein family 3/N-terminal domain-containing protein</fullName>
    </recommendedName>
</protein>
<sequence>MLQPFIIFCITTFIFTFSCKSYAEQKLTFNLPTETAQSQYVIELMKLAYKSIDYEMSLKPYSYENALKAANLGFFDGQLGRIANISQQYPNLIRVPFALFNFKLLLVHNKTKCLPCNISEFSSISYRAGYPVANKYLNTANFLGTRIPVQNIKTQLSLLTQKKVDAVLLLDFQLSHDLPHFEKIKYKVQEVELLNSYHFLHEKHKKLVIPLTQALNQLKKQGIVDTLKNKHGIAHY</sequence>
<dbReference type="AlphaFoldDB" id="A0A1I1E7G3"/>
<accession>A0A1I1E7G3</accession>
<dbReference type="SUPFAM" id="SSF53850">
    <property type="entry name" value="Periplasmic binding protein-like II"/>
    <property type="match status" value="1"/>
</dbReference>
<dbReference type="RefSeq" id="WP_091979054.1">
    <property type="nucleotide sequence ID" value="NZ_FOLO01000001.1"/>
</dbReference>
<evidence type="ECO:0000313" key="2">
    <source>
        <dbReference type="Proteomes" id="UP000198862"/>
    </source>
</evidence>
<evidence type="ECO:0000313" key="1">
    <source>
        <dbReference type="EMBL" id="SFB83079.1"/>
    </source>
</evidence>
<name>A0A1I1E7G3_9GAMM</name>
<organism evidence="1 2">
    <name type="scientific">Pseudoalteromonas denitrificans DSM 6059</name>
    <dbReference type="NCBI Taxonomy" id="1123010"/>
    <lineage>
        <taxon>Bacteria</taxon>
        <taxon>Pseudomonadati</taxon>
        <taxon>Pseudomonadota</taxon>
        <taxon>Gammaproteobacteria</taxon>
        <taxon>Alteromonadales</taxon>
        <taxon>Pseudoalteromonadaceae</taxon>
        <taxon>Pseudoalteromonas</taxon>
    </lineage>
</organism>
<dbReference type="OrthoDB" id="6838256at2"/>
<gene>
    <name evidence="1" type="ORF">SAMN02745724_00261</name>
</gene>